<feature type="domain" description="Lipocalin-like" evidence="1">
    <location>
        <begin position="35"/>
        <end position="135"/>
    </location>
</feature>
<organism evidence="2 3">
    <name type="scientific">Flavobacterium chuncheonense</name>
    <dbReference type="NCBI Taxonomy" id="2026653"/>
    <lineage>
        <taxon>Bacteria</taxon>
        <taxon>Pseudomonadati</taxon>
        <taxon>Bacteroidota</taxon>
        <taxon>Flavobacteriia</taxon>
        <taxon>Flavobacteriales</taxon>
        <taxon>Flavobacteriaceae</taxon>
        <taxon>Flavobacterium</taxon>
    </lineage>
</organism>
<reference evidence="3" key="1">
    <citation type="journal article" date="2019" name="Int. J. Syst. Evol. Microbiol.">
        <title>The Global Catalogue of Microorganisms (GCM) 10K type strain sequencing project: providing services to taxonomists for standard genome sequencing and annotation.</title>
        <authorList>
            <consortium name="The Broad Institute Genomics Platform"/>
            <consortium name="The Broad Institute Genome Sequencing Center for Infectious Disease"/>
            <person name="Wu L."/>
            <person name="Ma J."/>
        </authorList>
    </citation>
    <scope>NUCLEOTIDE SEQUENCE [LARGE SCALE GENOMIC DNA]</scope>
    <source>
        <strain evidence="3">KCTC 22671</strain>
    </source>
</reference>
<sequence length="154" mass="17574">MKKIIFKTVYVLCIFTLVSCEDNDTTQIDQIQNPLIGKWNISQVGHIENIGEENFVIYEDYVNECGNDNILFTAESFELNTFYTENDNCTSDQINGSYSYGVNNISLQYEQVVNNETIVVEQPLTIIQLTSNMMEVAQPNETTGETDFTILIKE</sequence>
<protein>
    <submittedName>
        <fullName evidence="2">Lipocalin family protein</fullName>
    </submittedName>
</protein>
<evidence type="ECO:0000313" key="2">
    <source>
        <dbReference type="EMBL" id="MFD2892171.1"/>
    </source>
</evidence>
<dbReference type="Pfam" id="PF13648">
    <property type="entry name" value="Lipocalin_4"/>
    <property type="match status" value="1"/>
</dbReference>
<evidence type="ECO:0000259" key="1">
    <source>
        <dbReference type="Pfam" id="PF13648"/>
    </source>
</evidence>
<evidence type="ECO:0000313" key="3">
    <source>
        <dbReference type="Proteomes" id="UP001597534"/>
    </source>
</evidence>
<comment type="caution">
    <text evidence="2">The sequence shown here is derived from an EMBL/GenBank/DDBJ whole genome shotgun (WGS) entry which is preliminary data.</text>
</comment>
<dbReference type="RefSeq" id="WP_379811804.1">
    <property type="nucleotide sequence ID" value="NZ_JBHUPC010000013.1"/>
</dbReference>
<dbReference type="PROSITE" id="PS51257">
    <property type="entry name" value="PROKAR_LIPOPROTEIN"/>
    <property type="match status" value="1"/>
</dbReference>
<gene>
    <name evidence="2" type="ORF">ACFS5J_09125</name>
</gene>
<name>A0ABW5YM85_9FLAO</name>
<accession>A0ABW5YM85</accession>
<keyword evidence="3" id="KW-1185">Reference proteome</keyword>
<dbReference type="Proteomes" id="UP001597534">
    <property type="component" value="Unassembled WGS sequence"/>
</dbReference>
<dbReference type="InterPro" id="IPR024311">
    <property type="entry name" value="Lipocalin-like"/>
</dbReference>
<proteinExistence type="predicted"/>
<dbReference type="EMBL" id="JBHUPC010000013">
    <property type="protein sequence ID" value="MFD2892171.1"/>
    <property type="molecule type" value="Genomic_DNA"/>
</dbReference>